<evidence type="ECO:0000313" key="2">
    <source>
        <dbReference type="Proteomes" id="UP000275321"/>
    </source>
</evidence>
<proteinExistence type="predicted"/>
<dbReference type="Proteomes" id="UP000275321">
    <property type="component" value="Unassembled WGS sequence"/>
</dbReference>
<dbReference type="InterPro" id="IPR045657">
    <property type="entry name" value="DUF6392"/>
</dbReference>
<evidence type="ECO:0000313" key="1">
    <source>
        <dbReference type="EMBL" id="RSB29887.1"/>
    </source>
</evidence>
<name>A0A427KK07_ENTCL</name>
<protein>
    <submittedName>
        <fullName evidence="1">Pyocin immunity protein</fullName>
    </submittedName>
</protein>
<dbReference type="RefSeq" id="WP_083020833.1">
    <property type="nucleotide sequence ID" value="NZ_JACZMS010000002.1"/>
</dbReference>
<sequence>MTVNVEAFMHSLGKSYNDVLDAELIPYKTPPTGFPGDPDLSLDMAKEGVYLSFQRDGRILKGIILKIQNDKVKDWVFPNELPLGLKKEMSRDWVHTTYGLPLRSVEPKVIMRRAVGRADLYSVAGFTPQLYMQIRYDLTDNVQKVAFIPASELRW</sequence>
<dbReference type="EMBL" id="RHWT01000018">
    <property type="protein sequence ID" value="RSB29887.1"/>
    <property type="molecule type" value="Genomic_DNA"/>
</dbReference>
<organism evidence="1 2">
    <name type="scientific">Enterobacter cloacae</name>
    <dbReference type="NCBI Taxonomy" id="550"/>
    <lineage>
        <taxon>Bacteria</taxon>
        <taxon>Pseudomonadati</taxon>
        <taxon>Pseudomonadota</taxon>
        <taxon>Gammaproteobacteria</taxon>
        <taxon>Enterobacterales</taxon>
        <taxon>Enterobacteriaceae</taxon>
        <taxon>Enterobacter</taxon>
        <taxon>Enterobacter cloacae complex</taxon>
    </lineage>
</organism>
<comment type="caution">
    <text evidence="1">The sequence shown here is derived from an EMBL/GenBank/DDBJ whole genome shotgun (WGS) entry which is preliminary data.</text>
</comment>
<reference evidence="1 2" key="1">
    <citation type="submission" date="2018-10" db="EMBL/GenBank/DDBJ databases">
        <title>Transmission dynamics of multidrug resistant bacteria on intensive care unit surfaces.</title>
        <authorList>
            <person name="D'Souza A.W."/>
            <person name="Potter R.F."/>
            <person name="Wallace M."/>
            <person name="Shupe A."/>
            <person name="Patel S."/>
            <person name="Sun S."/>
            <person name="Gul D."/>
            <person name="Kwon J.H."/>
            <person name="Andleeb S."/>
            <person name="Burnham C.-A.D."/>
            <person name="Dantas G."/>
        </authorList>
    </citation>
    <scope>NUCLEOTIDE SEQUENCE [LARGE SCALE GENOMIC DNA]</scope>
    <source>
        <strain evidence="1 2">EC_073</strain>
    </source>
</reference>
<gene>
    <name evidence="1" type="ORF">EGK68_14145</name>
</gene>
<accession>A0A427KK07</accession>
<dbReference type="Pfam" id="PF19929">
    <property type="entry name" value="DUF6392"/>
    <property type="match status" value="1"/>
</dbReference>
<dbReference type="AlphaFoldDB" id="A0A427KK07"/>